<comment type="caution">
    <text evidence="4">The sequence shown here is derived from an EMBL/GenBank/DDBJ whole genome shotgun (WGS) entry which is preliminary data.</text>
</comment>
<protein>
    <submittedName>
        <fullName evidence="4">Alpha/Beta hydrolase protein</fullName>
    </submittedName>
</protein>
<evidence type="ECO:0000259" key="3">
    <source>
        <dbReference type="Pfam" id="PF07859"/>
    </source>
</evidence>
<dbReference type="Proteomes" id="UP000807353">
    <property type="component" value="Unassembled WGS sequence"/>
</dbReference>
<dbReference type="Pfam" id="PF07859">
    <property type="entry name" value="Abhydrolase_3"/>
    <property type="match status" value="1"/>
</dbReference>
<gene>
    <name evidence="4" type="ORF">BDZ94DRAFT_1221517</name>
</gene>
<dbReference type="Gene3D" id="3.40.50.1820">
    <property type="entry name" value="alpha/beta hydrolase"/>
    <property type="match status" value="1"/>
</dbReference>
<dbReference type="GO" id="GO:0016787">
    <property type="term" value="F:hydrolase activity"/>
    <property type="evidence" value="ECO:0007669"/>
    <property type="project" value="UniProtKB-KW"/>
</dbReference>
<name>A0A9P6CD57_9AGAR</name>
<keyword evidence="2" id="KW-1133">Transmembrane helix</keyword>
<proteinExistence type="predicted"/>
<sequence length="365" mass="40635">MLTSTPRQYGDASLTEKLALIASLFLHLPFALAWALLISPFNPSNANKSWKRVLLEKISSFSCEQWSIASFQWLLGDTYYAYVNWTKKNNLPVLADDIGENARLLWVGRARTDRVILYFHGGGFHFPLTSFGAGFWKHTLTELQDRGVDAGLVILNYSLAPAVSFPTPLKQAVRALEHLISIGVSPENIQITGDSAGANLALQLISHLLHPLDGIPHIKLSAPIRGVYLMSPWVSMPSLASVISSTDSVVSGKAILGWGRQIMGEIPESQRCYIEVGKAPKTWFKNAKTVVHRVLMTIGEEELLREDDVVFADQFCRDHDGARYIMQKNGVHVEPYFDFFDNGPNVSKSCVAVWDWLADGFKEDS</sequence>
<keyword evidence="1 4" id="KW-0378">Hydrolase</keyword>
<organism evidence="4 5">
    <name type="scientific">Collybia nuda</name>
    <dbReference type="NCBI Taxonomy" id="64659"/>
    <lineage>
        <taxon>Eukaryota</taxon>
        <taxon>Fungi</taxon>
        <taxon>Dikarya</taxon>
        <taxon>Basidiomycota</taxon>
        <taxon>Agaricomycotina</taxon>
        <taxon>Agaricomycetes</taxon>
        <taxon>Agaricomycetidae</taxon>
        <taxon>Agaricales</taxon>
        <taxon>Tricholomatineae</taxon>
        <taxon>Clitocybaceae</taxon>
        <taxon>Collybia</taxon>
    </lineage>
</organism>
<accession>A0A9P6CD57</accession>
<dbReference type="InterPro" id="IPR029058">
    <property type="entry name" value="AB_hydrolase_fold"/>
</dbReference>
<dbReference type="InterPro" id="IPR013094">
    <property type="entry name" value="AB_hydrolase_3"/>
</dbReference>
<keyword evidence="2" id="KW-0472">Membrane</keyword>
<feature type="domain" description="Alpha/beta hydrolase fold-3" evidence="3">
    <location>
        <begin position="116"/>
        <end position="332"/>
    </location>
</feature>
<dbReference type="EMBL" id="MU150285">
    <property type="protein sequence ID" value="KAF9461392.1"/>
    <property type="molecule type" value="Genomic_DNA"/>
</dbReference>
<dbReference type="OrthoDB" id="2152029at2759"/>
<dbReference type="InterPro" id="IPR050300">
    <property type="entry name" value="GDXG_lipolytic_enzyme"/>
</dbReference>
<feature type="transmembrane region" description="Helical" evidence="2">
    <location>
        <begin position="20"/>
        <end position="42"/>
    </location>
</feature>
<keyword evidence="5" id="KW-1185">Reference proteome</keyword>
<dbReference type="AlphaFoldDB" id="A0A9P6CD57"/>
<keyword evidence="2" id="KW-0812">Transmembrane</keyword>
<evidence type="ECO:0000313" key="4">
    <source>
        <dbReference type="EMBL" id="KAF9461392.1"/>
    </source>
</evidence>
<dbReference type="PANTHER" id="PTHR48081:SF31">
    <property type="entry name" value="STERYL ACETYL HYDROLASE MUG81-RELATED"/>
    <property type="match status" value="1"/>
</dbReference>
<dbReference type="SUPFAM" id="SSF53474">
    <property type="entry name" value="alpha/beta-Hydrolases"/>
    <property type="match status" value="1"/>
</dbReference>
<dbReference type="PANTHER" id="PTHR48081">
    <property type="entry name" value="AB HYDROLASE SUPERFAMILY PROTEIN C4A8.06C"/>
    <property type="match status" value="1"/>
</dbReference>
<evidence type="ECO:0000256" key="1">
    <source>
        <dbReference type="ARBA" id="ARBA00022801"/>
    </source>
</evidence>
<reference evidence="4" key="1">
    <citation type="submission" date="2020-11" db="EMBL/GenBank/DDBJ databases">
        <authorList>
            <consortium name="DOE Joint Genome Institute"/>
            <person name="Ahrendt S."/>
            <person name="Riley R."/>
            <person name="Andreopoulos W."/>
            <person name="Labutti K."/>
            <person name="Pangilinan J."/>
            <person name="Ruiz-Duenas F.J."/>
            <person name="Barrasa J.M."/>
            <person name="Sanchez-Garcia M."/>
            <person name="Camarero S."/>
            <person name="Miyauchi S."/>
            <person name="Serrano A."/>
            <person name="Linde D."/>
            <person name="Babiker R."/>
            <person name="Drula E."/>
            <person name="Ayuso-Fernandez I."/>
            <person name="Pacheco R."/>
            <person name="Padilla G."/>
            <person name="Ferreira P."/>
            <person name="Barriuso J."/>
            <person name="Kellner H."/>
            <person name="Castanera R."/>
            <person name="Alfaro M."/>
            <person name="Ramirez L."/>
            <person name="Pisabarro A.G."/>
            <person name="Kuo A."/>
            <person name="Tritt A."/>
            <person name="Lipzen A."/>
            <person name="He G."/>
            <person name="Yan M."/>
            <person name="Ng V."/>
            <person name="Cullen D."/>
            <person name="Martin F."/>
            <person name="Rosso M.-N."/>
            <person name="Henrissat B."/>
            <person name="Hibbett D."/>
            <person name="Martinez A.T."/>
            <person name="Grigoriev I.V."/>
        </authorList>
    </citation>
    <scope>NUCLEOTIDE SEQUENCE</scope>
    <source>
        <strain evidence="4">CBS 247.69</strain>
    </source>
</reference>
<evidence type="ECO:0000313" key="5">
    <source>
        <dbReference type="Proteomes" id="UP000807353"/>
    </source>
</evidence>
<evidence type="ECO:0000256" key="2">
    <source>
        <dbReference type="SAM" id="Phobius"/>
    </source>
</evidence>